<dbReference type="PRINTS" id="PR00598">
    <property type="entry name" value="HTHMARR"/>
</dbReference>
<dbReference type="RefSeq" id="WP_203839519.1">
    <property type="nucleotide sequence ID" value="NZ_BAAATV010000040.1"/>
</dbReference>
<proteinExistence type="predicted"/>
<dbReference type="Gene3D" id="1.10.10.10">
    <property type="entry name" value="Winged helix-like DNA-binding domain superfamily/Winged helix DNA-binding domain"/>
    <property type="match status" value="1"/>
</dbReference>
<name>A0ABQ3ZV27_9ACTN</name>
<gene>
    <name evidence="2" type="ORF">Ahu01nite_055310</name>
</gene>
<sequence length="158" mass="16732">MSTERTPIDWRAAGIETELGWSLQAMYAGFSRTAAGAVAGVPGGARGYQVLVAVTTEPPTSQLALGQRLGIDKNAMTSVVDALEARGLAARRPDPQDRRKSQVIATDDGRALLATARISLRTVEATLMRDLSADEQTQLRHLLARVALGAGDTEACTT</sequence>
<dbReference type="InterPro" id="IPR000835">
    <property type="entry name" value="HTH_MarR-typ"/>
</dbReference>
<dbReference type="SMART" id="SM00347">
    <property type="entry name" value="HTH_MARR"/>
    <property type="match status" value="1"/>
</dbReference>
<evidence type="ECO:0000313" key="2">
    <source>
        <dbReference type="EMBL" id="GIE22429.1"/>
    </source>
</evidence>
<organism evidence="2 3">
    <name type="scientific">Winogradskya humida</name>
    <dbReference type="NCBI Taxonomy" id="113566"/>
    <lineage>
        <taxon>Bacteria</taxon>
        <taxon>Bacillati</taxon>
        <taxon>Actinomycetota</taxon>
        <taxon>Actinomycetes</taxon>
        <taxon>Micromonosporales</taxon>
        <taxon>Micromonosporaceae</taxon>
        <taxon>Winogradskya</taxon>
    </lineage>
</organism>
<comment type="caution">
    <text evidence="2">The sequence shown here is derived from an EMBL/GenBank/DDBJ whole genome shotgun (WGS) entry which is preliminary data.</text>
</comment>
<dbReference type="InterPro" id="IPR039422">
    <property type="entry name" value="MarR/SlyA-like"/>
</dbReference>
<protein>
    <recommendedName>
        <fullName evidence="1">HTH marR-type domain-containing protein</fullName>
    </recommendedName>
</protein>
<evidence type="ECO:0000313" key="3">
    <source>
        <dbReference type="Proteomes" id="UP000603200"/>
    </source>
</evidence>
<evidence type="ECO:0000259" key="1">
    <source>
        <dbReference type="PROSITE" id="PS50995"/>
    </source>
</evidence>
<dbReference type="PANTHER" id="PTHR33164:SF99">
    <property type="entry name" value="MARR FAMILY REGULATORY PROTEIN"/>
    <property type="match status" value="1"/>
</dbReference>
<dbReference type="Pfam" id="PF12802">
    <property type="entry name" value="MarR_2"/>
    <property type="match status" value="1"/>
</dbReference>
<keyword evidence="3" id="KW-1185">Reference proteome</keyword>
<dbReference type="Proteomes" id="UP000603200">
    <property type="component" value="Unassembled WGS sequence"/>
</dbReference>
<dbReference type="PROSITE" id="PS50995">
    <property type="entry name" value="HTH_MARR_2"/>
    <property type="match status" value="1"/>
</dbReference>
<dbReference type="InterPro" id="IPR036390">
    <property type="entry name" value="WH_DNA-bd_sf"/>
</dbReference>
<dbReference type="SUPFAM" id="SSF46785">
    <property type="entry name" value="Winged helix' DNA-binding domain"/>
    <property type="match status" value="1"/>
</dbReference>
<dbReference type="EMBL" id="BOMN01000076">
    <property type="protein sequence ID" value="GIE22429.1"/>
    <property type="molecule type" value="Genomic_DNA"/>
</dbReference>
<dbReference type="PANTHER" id="PTHR33164">
    <property type="entry name" value="TRANSCRIPTIONAL REGULATOR, MARR FAMILY"/>
    <property type="match status" value="1"/>
</dbReference>
<feature type="domain" description="HTH marR-type" evidence="1">
    <location>
        <begin position="16"/>
        <end position="148"/>
    </location>
</feature>
<accession>A0ABQ3ZV27</accession>
<reference evidence="2 3" key="1">
    <citation type="submission" date="2021-01" db="EMBL/GenBank/DDBJ databases">
        <title>Whole genome shotgun sequence of Actinoplanes humidus NBRC 14915.</title>
        <authorList>
            <person name="Komaki H."/>
            <person name="Tamura T."/>
        </authorList>
    </citation>
    <scope>NUCLEOTIDE SEQUENCE [LARGE SCALE GENOMIC DNA]</scope>
    <source>
        <strain evidence="2 3">NBRC 14915</strain>
    </source>
</reference>
<dbReference type="InterPro" id="IPR036388">
    <property type="entry name" value="WH-like_DNA-bd_sf"/>
</dbReference>